<feature type="chain" id="PRO_5034572658" evidence="1">
    <location>
        <begin position="23"/>
        <end position="257"/>
    </location>
</feature>
<evidence type="ECO:0000313" key="3">
    <source>
        <dbReference type="RefSeq" id="XP_022107373.1"/>
    </source>
</evidence>
<dbReference type="OrthoDB" id="10070532at2759"/>
<dbReference type="GO" id="GO:0005576">
    <property type="term" value="C:extracellular region"/>
    <property type="evidence" value="ECO:0007669"/>
    <property type="project" value="InterPro"/>
</dbReference>
<gene>
    <name evidence="3" type="primary">LOC110988310</name>
</gene>
<keyword evidence="2" id="KW-1185">Reference proteome</keyword>
<dbReference type="PANTHER" id="PTHR10697:SF1">
    <property type="entry name" value="MAMMALIAN EPENDYMIN-RELATED PROTEIN 1"/>
    <property type="match status" value="1"/>
</dbReference>
<organism evidence="2 3">
    <name type="scientific">Acanthaster planci</name>
    <name type="common">Crown-of-thorns starfish</name>
    <dbReference type="NCBI Taxonomy" id="133434"/>
    <lineage>
        <taxon>Eukaryota</taxon>
        <taxon>Metazoa</taxon>
        <taxon>Echinodermata</taxon>
        <taxon>Eleutherozoa</taxon>
        <taxon>Asterozoa</taxon>
        <taxon>Asteroidea</taxon>
        <taxon>Valvatacea</taxon>
        <taxon>Valvatida</taxon>
        <taxon>Acanthasteridae</taxon>
        <taxon>Acanthaster</taxon>
    </lineage>
</organism>
<protein>
    <submittedName>
        <fullName evidence="3">Development-specific protein LVN1.2-like</fullName>
    </submittedName>
</protein>
<sequence length="257" mass="28359">MNRCSVVRLVALLAATVLVADADNYCCTAPQFVIRADQLQGLQLPSGQGIAQLNVLDMALDFTNERAGEEIDSYSMGRLTKIKVIIDKKKNVMYTIIGQNCTKTEARGEFLQCIPKTAHFDGSSYLGDNELTLDAFSFPLDEPKVVRGNVTVSVTHGNCIYAGTWLVGEATQTEPPIPLVSSTSFVNFKRGIADPSRWFDVPSFCQQEKSTRARRSVRPVSDDHKDVMKLVSIFNTMMLPDVGHAKVLKPQKPSSKQ</sequence>
<feature type="signal peptide" evidence="1">
    <location>
        <begin position="1"/>
        <end position="22"/>
    </location>
</feature>
<dbReference type="GO" id="GO:0007160">
    <property type="term" value="P:cell-matrix adhesion"/>
    <property type="evidence" value="ECO:0007669"/>
    <property type="project" value="InterPro"/>
</dbReference>
<dbReference type="Pfam" id="PF00811">
    <property type="entry name" value="Ependymin"/>
    <property type="match status" value="1"/>
</dbReference>
<dbReference type="GO" id="GO:0005509">
    <property type="term" value="F:calcium ion binding"/>
    <property type="evidence" value="ECO:0007669"/>
    <property type="project" value="InterPro"/>
</dbReference>
<dbReference type="RefSeq" id="XP_022107373.1">
    <property type="nucleotide sequence ID" value="XM_022251681.1"/>
</dbReference>
<dbReference type="InterPro" id="IPR001299">
    <property type="entry name" value="Ependymin"/>
</dbReference>
<dbReference type="AlphaFoldDB" id="A0A8B7ZP59"/>
<dbReference type="PANTHER" id="PTHR10697">
    <property type="entry name" value="MAMMALIAN EPENDYMIN-RELATED PROTEIN 1"/>
    <property type="match status" value="1"/>
</dbReference>
<dbReference type="KEGG" id="aplc:110988310"/>
<reference evidence="3" key="1">
    <citation type="submission" date="2025-08" db="UniProtKB">
        <authorList>
            <consortium name="RefSeq"/>
        </authorList>
    </citation>
    <scope>IDENTIFICATION</scope>
</reference>
<keyword evidence="1" id="KW-0732">Signal</keyword>
<proteinExistence type="predicted"/>
<dbReference type="GeneID" id="110988310"/>
<accession>A0A8B7ZP59</accession>
<evidence type="ECO:0000313" key="2">
    <source>
        <dbReference type="Proteomes" id="UP000694845"/>
    </source>
</evidence>
<dbReference type="Proteomes" id="UP000694845">
    <property type="component" value="Unplaced"/>
</dbReference>
<name>A0A8B7ZP59_ACAPL</name>
<evidence type="ECO:0000256" key="1">
    <source>
        <dbReference type="SAM" id="SignalP"/>
    </source>
</evidence>
<dbReference type="GO" id="GO:0005764">
    <property type="term" value="C:lysosome"/>
    <property type="evidence" value="ECO:0007669"/>
    <property type="project" value="TreeGrafter"/>
</dbReference>